<dbReference type="SUPFAM" id="SSF55048">
    <property type="entry name" value="Probable ACP-binding domain of malonyl-CoA ACP transacylase"/>
    <property type="match status" value="1"/>
</dbReference>
<evidence type="ECO:0000256" key="2">
    <source>
        <dbReference type="ARBA" id="ARBA00022553"/>
    </source>
</evidence>
<evidence type="ECO:0000256" key="5">
    <source>
        <dbReference type="ARBA" id="ARBA00023268"/>
    </source>
</evidence>
<dbReference type="InterPro" id="IPR013968">
    <property type="entry name" value="PKS_KR"/>
</dbReference>
<accession>A0ABS0NTI0</accession>
<keyword evidence="3" id="KW-0808">Transferase</keyword>
<dbReference type="InterPro" id="IPR006162">
    <property type="entry name" value="Ppantetheine_attach_site"/>
</dbReference>
<dbReference type="InterPro" id="IPR036291">
    <property type="entry name" value="NAD(P)-bd_dom_sf"/>
</dbReference>
<dbReference type="SMART" id="SM00822">
    <property type="entry name" value="PKS_KR"/>
    <property type="match status" value="1"/>
</dbReference>
<dbReference type="InterPro" id="IPR016036">
    <property type="entry name" value="Malonyl_transacylase_ACP-bd"/>
</dbReference>
<dbReference type="Gene3D" id="1.10.1200.10">
    <property type="entry name" value="ACP-like"/>
    <property type="match status" value="1"/>
</dbReference>
<dbReference type="Pfam" id="PF08659">
    <property type="entry name" value="KR"/>
    <property type="match status" value="1"/>
</dbReference>
<dbReference type="EMBL" id="JACYXC010000001">
    <property type="protein sequence ID" value="MBH5338519.1"/>
    <property type="molecule type" value="Genomic_DNA"/>
</dbReference>
<keyword evidence="1" id="KW-0596">Phosphopantetheine</keyword>
<dbReference type="SUPFAM" id="SSF47336">
    <property type="entry name" value="ACP-like"/>
    <property type="match status" value="1"/>
</dbReference>
<evidence type="ECO:0000256" key="1">
    <source>
        <dbReference type="ARBA" id="ARBA00022450"/>
    </source>
</evidence>
<dbReference type="Gene3D" id="3.40.50.720">
    <property type="entry name" value="NAD(P)-binding Rossmann-like Domain"/>
    <property type="match status" value="1"/>
</dbReference>
<keyword evidence="5" id="KW-0511">Multifunctional enzyme</keyword>
<dbReference type="SMART" id="SM00823">
    <property type="entry name" value="PKS_PP"/>
    <property type="match status" value="1"/>
</dbReference>
<dbReference type="Proteomes" id="UP000807371">
    <property type="component" value="Unassembled WGS sequence"/>
</dbReference>
<dbReference type="InterPro" id="IPR016035">
    <property type="entry name" value="Acyl_Trfase/lysoPLipase"/>
</dbReference>
<dbReference type="PROSITE" id="PS50075">
    <property type="entry name" value="CARRIER"/>
    <property type="match status" value="1"/>
</dbReference>
<dbReference type="SUPFAM" id="SSF51735">
    <property type="entry name" value="NAD(P)-binding Rossmann-fold domains"/>
    <property type="match status" value="2"/>
</dbReference>
<dbReference type="CDD" id="cd08952">
    <property type="entry name" value="KR_1_SDR_x"/>
    <property type="match status" value="1"/>
</dbReference>
<dbReference type="PANTHER" id="PTHR43775">
    <property type="entry name" value="FATTY ACID SYNTHASE"/>
    <property type="match status" value="1"/>
</dbReference>
<evidence type="ECO:0000256" key="3">
    <source>
        <dbReference type="ARBA" id="ARBA00022679"/>
    </source>
</evidence>
<protein>
    <submittedName>
        <fullName evidence="8">SDR family NAD(P)-dependent oxidoreductase</fullName>
    </submittedName>
</protein>
<evidence type="ECO:0000313" key="9">
    <source>
        <dbReference type="Proteomes" id="UP000807371"/>
    </source>
</evidence>
<dbReference type="InterPro" id="IPR001227">
    <property type="entry name" value="Ac_transferase_dom_sf"/>
</dbReference>
<feature type="domain" description="Carrier" evidence="7">
    <location>
        <begin position="878"/>
        <end position="954"/>
    </location>
</feature>
<keyword evidence="4" id="KW-0045">Antibiotic biosynthesis</keyword>
<evidence type="ECO:0000256" key="6">
    <source>
        <dbReference type="ARBA" id="ARBA00023315"/>
    </source>
</evidence>
<dbReference type="InterPro" id="IPR057326">
    <property type="entry name" value="KR_dom"/>
</dbReference>
<dbReference type="InterPro" id="IPR050091">
    <property type="entry name" value="PKS_NRPS_Biosynth_Enz"/>
</dbReference>
<proteinExistence type="predicted"/>
<dbReference type="InterPro" id="IPR014043">
    <property type="entry name" value="Acyl_transferase_dom"/>
</dbReference>
<dbReference type="PANTHER" id="PTHR43775:SF51">
    <property type="entry name" value="INACTIVE PHENOLPHTHIOCEROL SYNTHESIS POLYKETIDE SYNTHASE TYPE I PKS1-RELATED"/>
    <property type="match status" value="1"/>
</dbReference>
<dbReference type="PROSITE" id="PS00012">
    <property type="entry name" value="PHOSPHOPANTETHEINE"/>
    <property type="match status" value="1"/>
</dbReference>
<dbReference type="SMART" id="SM01294">
    <property type="entry name" value="PKS_PP_betabranch"/>
    <property type="match status" value="1"/>
</dbReference>
<evidence type="ECO:0000259" key="7">
    <source>
        <dbReference type="PROSITE" id="PS50075"/>
    </source>
</evidence>
<gene>
    <name evidence="8" type="ORF">IHE55_28580</name>
</gene>
<evidence type="ECO:0000256" key="4">
    <source>
        <dbReference type="ARBA" id="ARBA00023194"/>
    </source>
</evidence>
<dbReference type="Gene3D" id="6.10.140.1830">
    <property type="match status" value="1"/>
</dbReference>
<dbReference type="InterPro" id="IPR036736">
    <property type="entry name" value="ACP-like_sf"/>
</dbReference>
<dbReference type="SMART" id="SM00827">
    <property type="entry name" value="PKS_AT"/>
    <property type="match status" value="1"/>
</dbReference>
<dbReference type="Pfam" id="PF00550">
    <property type="entry name" value="PP-binding"/>
    <property type="match status" value="1"/>
</dbReference>
<dbReference type="Pfam" id="PF00698">
    <property type="entry name" value="Acyl_transf_1"/>
    <property type="match status" value="1"/>
</dbReference>
<keyword evidence="6" id="KW-0012">Acyltransferase</keyword>
<dbReference type="Gene3D" id="3.40.366.10">
    <property type="entry name" value="Malonyl-Coenzyme A Acyl Carrier Protein, domain 2"/>
    <property type="match status" value="1"/>
</dbReference>
<keyword evidence="9" id="KW-1185">Reference proteome</keyword>
<keyword evidence="2" id="KW-0597">Phosphoprotein</keyword>
<dbReference type="InterPro" id="IPR009081">
    <property type="entry name" value="PP-bd_ACP"/>
</dbReference>
<sequence length="1041" mass="110157">MVSLAELWRSYGVEPAAVVGHSQGEIAAAVVAGALSVEDGARAVALRSRVIGERLAGRGGMVSLGLSRAETLRRIEGFGGRVSVAAVNGASSTVVAGEPAALDELVAACEAEEIRARRIPVDYASHSPQVESIREELLKVLDGISPSASRVPFYSTVEAEPVDTTSLDAAYWVRNLRQEVRFEAAVERLLGDGFGLFVECSAHPVLVMSVQETADPGVPVAAVGSLRRDDGGLDRFLASLAEAWTRGAPVDWTPLLPGARPVELPTYAFQRRRYWLEAAAPAGPAGDTARDAHEERFWEAVEHEDLTELAATLGVDGDREQLGAVLPALSSWRRQRREQSLIDSWRYQAAWRQADRLSPAPAGMLSGTWLLVVPAAHAADPLPAGLLTVLADRGATPLRLDVDTADADREKLAARISETVGDRAGLAGVLSLWALDDAPHPEYPGTSAGAIGTLALLQALTDLGAGPAGADPAVELGPDARLWCATRGAVMATPSDPPVSPAQAQVWGLGRVAALEQSRLWGGLVDLPADADARVLRLLCAALAGGHGEDQLALRDAGPLARRIVRTPLAGRRAPRVWRPSGTVLVTGGTGGIGGHLARWLADHGAEHLVLTSRRGQDALGATELRAALEERGVRVTIAACDVADRDALAALVDRLAADGTPVRAVVHTAAHIELGTLAGTDPGRYAEVCRAKTLGADHLDEIFGPDAGELDAFILFSSIAGFWGSGEHGAYAAANAHLDALAERRRARGLPGTAISWGIWDAANDWDERNTELRTLKNDRSSRHGLPLLDKDLAFTALQRTLDHDETFVAVADVDWDRFVPLFTMARPSPLITEVPEARRALDAATADQAPRSGDAATGRTELLESLTGRSRGEQDHLLQELVRAQAAAVLGHADGADAVDAHRAFRELGFDSLTAVELRNRLAAATGLTLPATLVFDFPTPVALAGRLRAGLLPDDEDAAAGPVLGDLDRLEESLTGLTADPATRDRITKRLQDLLWKWNETAPGADPADEAGEAGTAVVETATADEMFALIDRELGTT</sequence>
<dbReference type="Pfam" id="PF18369">
    <property type="entry name" value="PKS_DE"/>
    <property type="match status" value="1"/>
</dbReference>
<organism evidence="8 9">
    <name type="scientific">Streptomyces pactum</name>
    <dbReference type="NCBI Taxonomy" id="68249"/>
    <lineage>
        <taxon>Bacteria</taxon>
        <taxon>Bacillati</taxon>
        <taxon>Actinomycetota</taxon>
        <taxon>Actinomycetes</taxon>
        <taxon>Kitasatosporales</taxon>
        <taxon>Streptomycetaceae</taxon>
        <taxon>Streptomyces</taxon>
    </lineage>
</organism>
<evidence type="ECO:0000313" key="8">
    <source>
        <dbReference type="EMBL" id="MBH5338519.1"/>
    </source>
</evidence>
<dbReference type="Gene3D" id="3.30.70.3290">
    <property type="match status" value="1"/>
</dbReference>
<comment type="caution">
    <text evidence="8">The sequence shown here is derived from an EMBL/GenBank/DDBJ whole genome shotgun (WGS) entry which is preliminary data.</text>
</comment>
<reference evidence="8 9" key="1">
    <citation type="submission" date="2020-09" db="EMBL/GenBank/DDBJ databases">
        <title>Biosynthesis of the nuclear factor of activated T cells inhibitor NFAT-133 and its congeners in Streptomyces pactum.</title>
        <authorList>
            <person name="Zhou W."/>
            <person name="Posri P."/>
            <person name="Abugrain M.E."/>
            <person name="Weisberg A.J."/>
            <person name="Chang J.H."/>
            <person name="Mahmud T."/>
        </authorList>
    </citation>
    <scope>NUCLEOTIDE SEQUENCE [LARGE SCALE GENOMIC DNA]</scope>
    <source>
        <strain evidence="8 9">ATCC 27456</strain>
    </source>
</reference>
<dbReference type="InterPro" id="IPR020806">
    <property type="entry name" value="PKS_PP-bd"/>
</dbReference>
<dbReference type="SUPFAM" id="SSF52151">
    <property type="entry name" value="FabD/lysophospholipase-like"/>
    <property type="match status" value="1"/>
</dbReference>
<dbReference type="InterPro" id="IPR041618">
    <property type="entry name" value="PKS_DE"/>
</dbReference>
<name>A0ABS0NTI0_9ACTN</name>